<dbReference type="Pfam" id="PF13976">
    <property type="entry name" value="gag_pre-integrs"/>
    <property type="match status" value="1"/>
</dbReference>
<organism evidence="3 4">
    <name type="scientific">Perilla frutescens var. hirtella</name>
    <name type="common">Perilla citriodora</name>
    <name type="synonym">Perilla setoyensis</name>
    <dbReference type="NCBI Taxonomy" id="608512"/>
    <lineage>
        <taxon>Eukaryota</taxon>
        <taxon>Viridiplantae</taxon>
        <taxon>Streptophyta</taxon>
        <taxon>Embryophyta</taxon>
        <taxon>Tracheophyta</taxon>
        <taxon>Spermatophyta</taxon>
        <taxon>Magnoliopsida</taxon>
        <taxon>eudicotyledons</taxon>
        <taxon>Gunneridae</taxon>
        <taxon>Pentapetalae</taxon>
        <taxon>asterids</taxon>
        <taxon>lamiids</taxon>
        <taxon>Lamiales</taxon>
        <taxon>Lamiaceae</taxon>
        <taxon>Nepetoideae</taxon>
        <taxon>Elsholtzieae</taxon>
        <taxon>Perilla</taxon>
    </lineage>
</organism>
<dbReference type="Proteomes" id="UP001190926">
    <property type="component" value="Unassembled WGS sequence"/>
</dbReference>
<evidence type="ECO:0000313" key="3">
    <source>
        <dbReference type="EMBL" id="KAH6823403.1"/>
    </source>
</evidence>
<dbReference type="PANTHER" id="PTHR47592:SF27">
    <property type="entry name" value="OS08G0421700 PROTEIN"/>
    <property type="match status" value="1"/>
</dbReference>
<evidence type="ECO:0008006" key="5">
    <source>
        <dbReference type="Google" id="ProtNLM"/>
    </source>
</evidence>
<proteinExistence type="predicted"/>
<accession>A0AAD4P1G8</accession>
<keyword evidence="4" id="KW-1185">Reference proteome</keyword>
<dbReference type="EMBL" id="SDAM02000907">
    <property type="protein sequence ID" value="KAH6823403.1"/>
    <property type="molecule type" value="Genomic_DNA"/>
</dbReference>
<evidence type="ECO:0000313" key="4">
    <source>
        <dbReference type="Proteomes" id="UP001190926"/>
    </source>
</evidence>
<dbReference type="PANTHER" id="PTHR47592">
    <property type="entry name" value="PBF68 PROTEIN"/>
    <property type="match status" value="1"/>
</dbReference>
<dbReference type="InterPro" id="IPR025724">
    <property type="entry name" value="GAG-pre-integrase_dom"/>
</dbReference>
<gene>
    <name evidence="3" type="ORF">C2S53_000141</name>
</gene>
<sequence>MALSNLSSILKENKLVGENYNDRLRNLNLVLIAEGHKFVLEEVCPQKPDEGSNEAQKVAYDKWVRSNEISRCYILASMSSVLQYQHEPMKTAYDIMYNLRQLFGHQNHSARHLAMKKLMDARMSDSTPVRDHILMMMGYLSEIETLGRELDGDSQIDIVLHSLSSKFEQKKRNAPKKAADEVPKVKKPKAKIPPEEFKSKTKCFKCGQPATCSTQSWVVDTGATDHVCISLQGFLVKRQLSEDEITVYMGNATRVVAVAVGDVVLPFSSDRTLVLKDCLYVPGFRRNLISVSKLIMDGYYVSFNNKVVIFSGKHFICSGTLDGHLYFLKPIENTTQRQLLNTSIINPNKRKEPSELNQTYLWHLRLGHINLKRIQRLVNDGPLSSLVLESFALCESYLEDSSSLHSCSVQSHFVSWFFHFVSCINSTLRGGQPKSEPAIFDHRKRKVNRTAEIGSRKSRMRMAIQRRFDEQNQGTSQNKNIVATHTDCPEELREAYAKLEFKHEKEINDLVWIWATDVWFWVKEGIDRRLCFNGIN</sequence>
<evidence type="ECO:0000259" key="2">
    <source>
        <dbReference type="Pfam" id="PF22936"/>
    </source>
</evidence>
<reference evidence="3 4" key="1">
    <citation type="journal article" date="2021" name="Nat. Commun.">
        <title>Incipient diploidization of the medicinal plant Perilla within 10,000 years.</title>
        <authorList>
            <person name="Zhang Y."/>
            <person name="Shen Q."/>
            <person name="Leng L."/>
            <person name="Zhang D."/>
            <person name="Chen S."/>
            <person name="Shi Y."/>
            <person name="Ning Z."/>
            <person name="Chen S."/>
        </authorList>
    </citation>
    <scope>NUCLEOTIDE SEQUENCE [LARGE SCALE GENOMIC DNA]</scope>
    <source>
        <strain evidence="4">cv. PC099</strain>
    </source>
</reference>
<dbReference type="Pfam" id="PF14223">
    <property type="entry name" value="Retrotran_gag_2"/>
    <property type="match status" value="1"/>
</dbReference>
<protein>
    <recommendedName>
        <fullName evidence="5">GAG-pre-integrase domain-containing protein</fullName>
    </recommendedName>
</protein>
<dbReference type="InterPro" id="IPR054722">
    <property type="entry name" value="PolX-like_BBD"/>
</dbReference>
<dbReference type="AlphaFoldDB" id="A0AAD4P1G8"/>
<feature type="domain" description="GAG-pre-integrase" evidence="1">
    <location>
        <begin position="354"/>
        <end position="397"/>
    </location>
</feature>
<name>A0AAD4P1G8_PERFH</name>
<comment type="caution">
    <text evidence="3">The sequence shown here is derived from an EMBL/GenBank/DDBJ whole genome shotgun (WGS) entry which is preliminary data.</text>
</comment>
<evidence type="ECO:0000259" key="1">
    <source>
        <dbReference type="Pfam" id="PF13976"/>
    </source>
</evidence>
<dbReference type="Pfam" id="PF22936">
    <property type="entry name" value="Pol_BBD"/>
    <property type="match status" value="1"/>
</dbReference>
<feature type="domain" description="Retrovirus-related Pol polyprotein from transposon TNT 1-94-like beta-barrel" evidence="2">
    <location>
        <begin position="217"/>
        <end position="299"/>
    </location>
</feature>